<organism evidence="2 3">
    <name type="scientific">Thermotalea metallivorans</name>
    <dbReference type="NCBI Taxonomy" id="520762"/>
    <lineage>
        <taxon>Bacteria</taxon>
        <taxon>Bacillati</taxon>
        <taxon>Bacillota</taxon>
        <taxon>Clostridia</taxon>
        <taxon>Peptostreptococcales</taxon>
        <taxon>Thermotaleaceae</taxon>
        <taxon>Thermotalea</taxon>
    </lineage>
</organism>
<dbReference type="AlphaFoldDB" id="A0A140L089"/>
<keyword evidence="3" id="KW-1185">Reference proteome</keyword>
<evidence type="ECO:0000259" key="1">
    <source>
        <dbReference type="PROSITE" id="PS50234"/>
    </source>
</evidence>
<comment type="caution">
    <text evidence="2">The sequence shown here is derived from an EMBL/GenBank/DDBJ whole genome shotgun (WGS) entry which is preliminary data.</text>
</comment>
<name>A0A140L089_9FIRM</name>
<proteinExistence type="predicted"/>
<dbReference type="Gene3D" id="3.40.50.410">
    <property type="entry name" value="von Willebrand factor, type A domain"/>
    <property type="match status" value="1"/>
</dbReference>
<dbReference type="Pfam" id="PF00092">
    <property type="entry name" value="VWA"/>
    <property type="match status" value="1"/>
</dbReference>
<evidence type="ECO:0000313" key="2">
    <source>
        <dbReference type="EMBL" id="KXG73964.1"/>
    </source>
</evidence>
<dbReference type="RefSeq" id="WP_068557815.1">
    <property type="nucleotide sequence ID" value="NZ_LOEE01000070.1"/>
</dbReference>
<feature type="domain" description="VWFA" evidence="1">
    <location>
        <begin position="1"/>
        <end position="98"/>
    </location>
</feature>
<reference evidence="2 3" key="1">
    <citation type="submission" date="2015-12" db="EMBL/GenBank/DDBJ databases">
        <title>Draft genome sequence of the thermoanaerobe Thermotalea metallivorans, an isolate from the runoff channel of the Great Artesian Basin, Australia.</title>
        <authorList>
            <person name="Patel B.K."/>
        </authorList>
    </citation>
    <scope>NUCLEOTIDE SEQUENCE [LARGE SCALE GENOMIC DNA]</scope>
    <source>
        <strain evidence="2 3">B2-1</strain>
    </source>
</reference>
<dbReference type="PROSITE" id="PS50234">
    <property type="entry name" value="VWFA"/>
    <property type="match status" value="1"/>
</dbReference>
<dbReference type="EMBL" id="LOEE01000070">
    <property type="protein sequence ID" value="KXG73964.1"/>
    <property type="molecule type" value="Genomic_DNA"/>
</dbReference>
<gene>
    <name evidence="2" type="ORF">AN619_27210</name>
</gene>
<dbReference type="Pfam" id="PF13519">
    <property type="entry name" value="VWA_2"/>
    <property type="match status" value="1"/>
</dbReference>
<accession>A0A140L089</accession>
<dbReference type="InterPro" id="IPR036465">
    <property type="entry name" value="vWFA_dom_sf"/>
</dbReference>
<dbReference type="Proteomes" id="UP000070456">
    <property type="component" value="Unassembled WGS sequence"/>
</dbReference>
<sequence length="245" mass="26806">MKNMEIKQMIVVTDGKSNIGGNPVTVAAEAAKKGIVVNVIGIMENKDQDEAFEEVEEIAKAGKGIWENTHIANLGHTMHVMTQKTINKTIGTIVGKQLKEIIGRDLMDIPPQSRSKIINYMDKLGEEAAVKCCIVMDCSGSMANKMGTARQSIMELMYSLKGRKGKSEVAVIAYPGEKGAFFKVICEFTENIGEIQRRVLEIKTGGNTPTAAAMNKAMDLLLGIQDVEFEEIIQNSEPLLKEGMI</sequence>
<dbReference type="SUPFAM" id="SSF53300">
    <property type="entry name" value="vWA-like"/>
    <property type="match status" value="2"/>
</dbReference>
<protein>
    <recommendedName>
        <fullName evidence="1">VWFA domain-containing protein</fullName>
    </recommendedName>
</protein>
<evidence type="ECO:0000313" key="3">
    <source>
        <dbReference type="Proteomes" id="UP000070456"/>
    </source>
</evidence>
<dbReference type="InterPro" id="IPR002035">
    <property type="entry name" value="VWF_A"/>
</dbReference>
<dbReference type="CDD" id="cd00198">
    <property type="entry name" value="vWFA"/>
    <property type="match status" value="1"/>
</dbReference>
<dbReference type="STRING" id="520762.AN619_27210"/>
<dbReference type="OrthoDB" id="9806395at2"/>